<protein>
    <submittedName>
        <fullName evidence="1">Uncharacterized protein</fullName>
    </submittedName>
</protein>
<keyword evidence="2" id="KW-1185">Reference proteome</keyword>
<comment type="caution">
    <text evidence="1">The sequence shown here is derived from an EMBL/GenBank/DDBJ whole genome shotgun (WGS) entry which is preliminary data.</text>
</comment>
<accession>A0ABU9AC61</accession>
<sequence>MDLNDDRELQRLLLGTAGPDDPAAEENRFATTFAAAYRPELAALLPGGVLPGPDDATPDGAA</sequence>
<proteinExistence type="predicted"/>
<organism evidence="1 2">
    <name type="scientific">Pseudonocardia alni subsp. carboxydivorans</name>
    <dbReference type="NCBI Taxonomy" id="415010"/>
    <lineage>
        <taxon>Bacteria</taxon>
        <taxon>Bacillati</taxon>
        <taxon>Actinomycetota</taxon>
        <taxon>Actinomycetes</taxon>
        <taxon>Pseudonocardiales</taxon>
        <taxon>Pseudonocardiaceae</taxon>
        <taxon>Pseudonocardia</taxon>
    </lineage>
</organism>
<evidence type="ECO:0000313" key="1">
    <source>
        <dbReference type="EMBL" id="MEK6463951.1"/>
    </source>
</evidence>
<name>A0ABU9AC61_PSEA5</name>
<reference evidence="1 2" key="1">
    <citation type="submission" date="2024-03" db="EMBL/GenBank/DDBJ databases">
        <title>Draft genome sequence of Pseudonocardia carboxydivorans JCM 14827.</title>
        <authorList>
            <person name="Duangmal K."/>
        </authorList>
    </citation>
    <scope>NUCLEOTIDE SEQUENCE [LARGE SCALE GENOMIC DNA]</scope>
    <source>
        <strain evidence="1 2">JCM 14827</strain>
    </source>
</reference>
<gene>
    <name evidence="1" type="ORF">WG925_09425</name>
</gene>
<evidence type="ECO:0000313" key="2">
    <source>
        <dbReference type="Proteomes" id="UP001367513"/>
    </source>
</evidence>
<dbReference type="Proteomes" id="UP001367513">
    <property type="component" value="Unassembled WGS sequence"/>
</dbReference>
<dbReference type="RefSeq" id="WP_346105095.1">
    <property type="nucleotide sequence ID" value="NZ_BAAAOD010000042.1"/>
</dbReference>
<dbReference type="EMBL" id="JBBPIX010000003">
    <property type="protein sequence ID" value="MEK6463951.1"/>
    <property type="molecule type" value="Genomic_DNA"/>
</dbReference>